<dbReference type="InterPro" id="IPR004843">
    <property type="entry name" value="Calcineurin-like_PHP"/>
</dbReference>
<comment type="caution">
    <text evidence="5">The sequence shown here is derived from an EMBL/GenBank/DDBJ whole genome shotgun (WGS) entry which is preliminary data.</text>
</comment>
<dbReference type="Gene3D" id="3.60.21.10">
    <property type="match status" value="1"/>
</dbReference>
<evidence type="ECO:0000256" key="1">
    <source>
        <dbReference type="SAM" id="MobiDB-lite"/>
    </source>
</evidence>
<dbReference type="GO" id="GO:0016798">
    <property type="term" value="F:hydrolase activity, acting on glycosyl bonds"/>
    <property type="evidence" value="ECO:0007669"/>
    <property type="project" value="UniProtKB-KW"/>
</dbReference>
<evidence type="ECO:0000259" key="3">
    <source>
        <dbReference type="Pfam" id="PF00149"/>
    </source>
</evidence>
<dbReference type="SUPFAM" id="SSF56300">
    <property type="entry name" value="Metallo-dependent phosphatases"/>
    <property type="match status" value="1"/>
</dbReference>
<dbReference type="RefSeq" id="WP_382376665.1">
    <property type="nucleotide sequence ID" value="NZ_JBHRZI010000022.1"/>
</dbReference>
<feature type="signal peptide" evidence="2">
    <location>
        <begin position="1"/>
        <end position="23"/>
    </location>
</feature>
<dbReference type="Pfam" id="PF00149">
    <property type="entry name" value="Metallophos"/>
    <property type="match status" value="1"/>
</dbReference>
<keyword evidence="6" id="KW-1185">Reference proteome</keyword>
<organism evidence="5 6">
    <name type="scientific">Lentzea rhizosphaerae</name>
    <dbReference type="NCBI Taxonomy" id="2041025"/>
    <lineage>
        <taxon>Bacteria</taxon>
        <taxon>Bacillati</taxon>
        <taxon>Actinomycetota</taxon>
        <taxon>Actinomycetes</taxon>
        <taxon>Pseudonocardiales</taxon>
        <taxon>Pseudonocardiaceae</taxon>
        <taxon>Lentzea</taxon>
    </lineage>
</organism>
<sequence length="1117" mass="119498">MTRRALAVIIAAALLAPVSPAHADITRRIETERTERPVAPGVTLSSFDWYRTEGWIRGDALAVDLTQAQVGYVDTGTVAQAAPLSQQARNAVAAINGDFFDINNSHAPEGVGIQDGQLRKSGRGRAVGIDAAGVGSVMETFFEGTLNGTHRLTQLNSARIDVDGIGVFNPLWGTYSRARATQGATNTAEVIVRDDVVESVGVPSATPVQGYALVGRDKGADVLKALKPGDRIEVTYQSHTSDGSRPKTAVGGRQLLVEDGKNVAPADPVHPRTAVGFSQDGKKMVMLTVDGRQGPHLPGLSLKDLADAMIELGAHNALNLDGGGSSTMLAREPGTTELKVVNTPSDGGERPVPNGLALYAPTGSGRLTGFDVQTASHRVFPGMTRRMTVRGHDETFGPATNNEHVTRATGGWAIGDTFHASRTGPASFTASRGATTKTTKLTVLGELTRLVPQNTRISLTENERKPLQINGFDARSFGAPIERADLDLSYDREIIAVTPDLQIKALKPGATTIRARAQGAEARVAVTVGVHDQLIAAFDDAPQWTFGSARATARVTPEPEGHTGGGLELSYDFTQSTGTRTAYAVPPKPLQIEGQPLSLAAWVRGSGQGEWTAFTVTDSTGQSRSLYGPYITWNGWQQIEVAVPPELKFPVQVTRFTVIETKADRSYQGEVIVDDITARVPPSIALPATPELREDVIGRADGWKFAVMSDAQFVARNPDSDLVRSARRTLREIRRSGAEFVVINGDFVDEASPEDLKLARRILTEELGDFPWYYVPGNHEIMGPGTIDNFRREFGATHRTFDHRGTRFVLLDSSTGTLRGGGLDQVEMLRNALQANGQAIVMMHHPPRDPTPAHTSQLSDRMEAAYVERLLSERDEPTAFIGGHVGGFFASTVDGVPHVINGNSGKAPAEAGGFTGWTLVGVTDRGITAEIRPHVDSLQVHAPETVRLGAPETVAATVKQGARTVQVRYPMNVVWEGSPGLHVGPRSGIRPWHVAWLDPGTGTLTALKPGQVQVSVTVNEATSRAEVQLSLPLAGQHARSATPAATRGRATPRRTTPTACGHPMLPSRFRAGAPSPEWRGFPSRGRAARTTRDASLRRGTRSSCAPACCVATSRRPA</sequence>
<dbReference type="PANTHER" id="PTHR40446:SF2">
    <property type="entry name" value="N-ACETYLGLUCOSAMINE-1-PHOSPHODIESTER ALPHA-N-ACETYLGLUCOSAMINIDASE"/>
    <property type="match status" value="1"/>
</dbReference>
<reference evidence="6" key="1">
    <citation type="journal article" date="2019" name="Int. J. Syst. Evol. Microbiol.">
        <title>The Global Catalogue of Microorganisms (GCM) 10K type strain sequencing project: providing services to taxonomists for standard genome sequencing and annotation.</title>
        <authorList>
            <consortium name="The Broad Institute Genomics Platform"/>
            <consortium name="The Broad Institute Genome Sequencing Center for Infectious Disease"/>
            <person name="Wu L."/>
            <person name="Ma J."/>
        </authorList>
    </citation>
    <scope>NUCLEOTIDE SEQUENCE [LARGE SCALE GENOMIC DNA]</scope>
    <source>
        <strain evidence="6">CGMCC 4.7405</strain>
    </source>
</reference>
<feature type="region of interest" description="Disordered" evidence="1">
    <location>
        <begin position="1034"/>
        <end position="1098"/>
    </location>
</feature>
<evidence type="ECO:0000259" key="4">
    <source>
        <dbReference type="Pfam" id="PF09992"/>
    </source>
</evidence>
<protein>
    <submittedName>
        <fullName evidence="5">Phosphodiester glycosidase family protein</fullName>
    </submittedName>
</protein>
<name>A0ABV8BZI5_9PSEU</name>
<evidence type="ECO:0000313" key="6">
    <source>
        <dbReference type="Proteomes" id="UP001595690"/>
    </source>
</evidence>
<dbReference type="EMBL" id="JBHRZI010000022">
    <property type="protein sequence ID" value="MFC3895122.1"/>
    <property type="molecule type" value="Genomic_DNA"/>
</dbReference>
<dbReference type="Proteomes" id="UP001595690">
    <property type="component" value="Unassembled WGS sequence"/>
</dbReference>
<feature type="chain" id="PRO_5045337528" evidence="2">
    <location>
        <begin position="24"/>
        <end position="1117"/>
    </location>
</feature>
<dbReference type="InterPro" id="IPR018711">
    <property type="entry name" value="NAGPA"/>
</dbReference>
<dbReference type="InterPro" id="IPR029052">
    <property type="entry name" value="Metallo-depent_PP-like"/>
</dbReference>
<evidence type="ECO:0000313" key="5">
    <source>
        <dbReference type="EMBL" id="MFC3895122.1"/>
    </source>
</evidence>
<accession>A0ABV8BZI5</accession>
<keyword evidence="2" id="KW-0732">Signal</keyword>
<gene>
    <name evidence="5" type="ORF">ACFOWZ_26875</name>
</gene>
<proteinExistence type="predicted"/>
<evidence type="ECO:0000256" key="2">
    <source>
        <dbReference type="SAM" id="SignalP"/>
    </source>
</evidence>
<dbReference type="PANTHER" id="PTHR40446">
    <property type="entry name" value="N-ACETYLGLUCOSAMINE-1-PHOSPHODIESTER ALPHA-N-ACETYLGLUCOSAMINIDASE"/>
    <property type="match status" value="1"/>
</dbReference>
<feature type="domain" description="Phosphodiester glycosidase" evidence="4">
    <location>
        <begin position="187"/>
        <end position="358"/>
    </location>
</feature>
<feature type="domain" description="Calcineurin-like phosphoesterase" evidence="3">
    <location>
        <begin position="704"/>
        <end position="885"/>
    </location>
</feature>
<keyword evidence="5" id="KW-0378">Hydrolase</keyword>
<dbReference type="Pfam" id="PF09992">
    <property type="entry name" value="NAGPA"/>
    <property type="match status" value="1"/>
</dbReference>
<keyword evidence="5" id="KW-0326">Glycosidase</keyword>
<feature type="compositionally biased region" description="Low complexity" evidence="1">
    <location>
        <begin position="1038"/>
        <end position="1059"/>
    </location>
</feature>